<sequence length="564" mass="61062">MLIGLGWDARSTTGADFDLDASALMCSSGRVMGDEWFVFYNQLTSPDGSVEHTGDNLTGEGEGDDESLLVDLSKVPERCDKIVFPVSIHMADERGQAFGQVSNAFIRVVNQADGQELARYDLSEDASTETAMIFGELYRYQGVEVPRGGAGVRVGAARHRSRLRSQRFVKPIMAAGRPVNTPGVASGSENLRLVVRGHRARSGRSGPLRGWTAFGIVAILSVLEISLSFDNAVVNAGILKKMNAFWQKIFLTIGILIAVFGMRLVFPVVIVAVSAQLGPIEAVDLALSDKDRYQELVTDAHPAIAAFGGMFLLMIFLDFIFEDRDIKWLSWLERPLAKLGKVDMLSVCIALIILLISAMTFAANAHQHGGGHADKAETVLLAGIAGLITYMIVGGLSGYFEDKLEEEEEHEHEEEEKAAREGKPRSAVALAGKAAFFMFLYLEVLDASFSFDGVIGAFAITNDIVLMALGLGIGAMYVRSLTVYLVRQGTLDEYVYLEHGAHYAIGALALILLVTIQYEIPELITGSVGVILIGWSFWSSVRRNKALAAAEGNAGDKTEVSSGV</sequence>
<dbReference type="InterPro" id="IPR007427">
    <property type="entry name" value="DUF475"/>
</dbReference>
<evidence type="ECO:0000259" key="2">
    <source>
        <dbReference type="Pfam" id="PF02342"/>
    </source>
</evidence>
<protein>
    <recommendedName>
        <fullName evidence="2">TerD domain-containing protein</fullName>
    </recommendedName>
</protein>
<keyword evidence="1" id="KW-0472">Membrane</keyword>
<dbReference type="Gene3D" id="2.60.60.30">
    <property type="entry name" value="sav2460 like domains"/>
    <property type="match status" value="1"/>
</dbReference>
<dbReference type="PANTHER" id="PTHR30238:SF4">
    <property type="entry name" value="SLL1022 PROTEIN"/>
    <property type="match status" value="1"/>
</dbReference>
<dbReference type="EMBL" id="AP035768">
    <property type="protein sequence ID" value="BFO21121.1"/>
    <property type="molecule type" value="Genomic_DNA"/>
</dbReference>
<dbReference type="Pfam" id="PF02342">
    <property type="entry name" value="TerD"/>
    <property type="match status" value="1"/>
</dbReference>
<feature type="transmembrane region" description="Helical" evidence="1">
    <location>
        <begin position="249"/>
        <end position="280"/>
    </location>
</feature>
<dbReference type="NCBIfam" id="NF010613">
    <property type="entry name" value="PRK14013.1-3"/>
    <property type="match status" value="1"/>
</dbReference>
<dbReference type="InterPro" id="IPR003325">
    <property type="entry name" value="TerD"/>
</dbReference>
<dbReference type="Pfam" id="PF04332">
    <property type="entry name" value="DUF475"/>
    <property type="match status" value="1"/>
</dbReference>
<feature type="transmembrane region" description="Helical" evidence="1">
    <location>
        <begin position="300"/>
        <end position="321"/>
    </location>
</feature>
<keyword evidence="1" id="KW-0812">Transmembrane</keyword>
<organism evidence="3">
    <name type="scientific">Streptomyces haneummycinicus</name>
    <dbReference type="NCBI Taxonomy" id="3074435"/>
    <lineage>
        <taxon>Bacteria</taxon>
        <taxon>Bacillati</taxon>
        <taxon>Actinomycetota</taxon>
        <taxon>Actinomycetes</taxon>
        <taxon>Kitasatosporales</taxon>
        <taxon>Streptomycetaceae</taxon>
        <taxon>Streptomyces</taxon>
    </lineage>
</organism>
<feature type="domain" description="TerD" evidence="2">
    <location>
        <begin position="2"/>
        <end position="142"/>
    </location>
</feature>
<accession>A0AAT9HVU0</accession>
<dbReference type="PANTHER" id="PTHR30238">
    <property type="entry name" value="MEMBRANE BOUND PREDICTED REDOX MODULATOR"/>
    <property type="match status" value="1"/>
</dbReference>
<evidence type="ECO:0000256" key="1">
    <source>
        <dbReference type="SAM" id="Phobius"/>
    </source>
</evidence>
<name>A0AAT9HVU0_9ACTN</name>
<proteinExistence type="predicted"/>
<feature type="transmembrane region" description="Helical" evidence="1">
    <location>
        <begin position="342"/>
        <end position="366"/>
    </location>
</feature>
<evidence type="ECO:0000313" key="3">
    <source>
        <dbReference type="EMBL" id="BFO21121.1"/>
    </source>
</evidence>
<feature type="transmembrane region" description="Helical" evidence="1">
    <location>
        <begin position="500"/>
        <end position="518"/>
    </location>
</feature>
<keyword evidence="1" id="KW-1133">Transmembrane helix</keyword>
<feature type="transmembrane region" description="Helical" evidence="1">
    <location>
        <begin position="426"/>
        <end position="442"/>
    </location>
</feature>
<dbReference type="CDD" id="cd06974">
    <property type="entry name" value="TerD_like"/>
    <property type="match status" value="1"/>
</dbReference>
<reference evidence="3" key="2">
    <citation type="submission" date="2024-07" db="EMBL/GenBank/DDBJ databases">
        <title>Streptomyces haneummycinica sp. nov., a new antibiotic-producing actinobacterium isolated from marine sediment.</title>
        <authorList>
            <person name="Uemura M."/>
            <person name="Hamada M."/>
            <person name="Hirano S."/>
            <person name="Kobayashi K."/>
            <person name="Ohshiro T."/>
            <person name="Kobayashi T."/>
            <person name="Terahara T."/>
        </authorList>
    </citation>
    <scope>NUCLEOTIDE SEQUENCE</scope>
    <source>
        <strain evidence="3">KM77-8</strain>
    </source>
</reference>
<feature type="transmembrane region" description="Helical" evidence="1">
    <location>
        <begin position="378"/>
        <end position="400"/>
    </location>
</feature>
<reference evidence="3" key="1">
    <citation type="submission" date="2024-06" db="EMBL/GenBank/DDBJ databases">
        <authorList>
            <consortium name="consrtm"/>
            <person name="Uemura M."/>
            <person name="Terahara T."/>
        </authorList>
    </citation>
    <scope>NUCLEOTIDE SEQUENCE</scope>
    <source>
        <strain evidence="3">KM77-8</strain>
    </source>
</reference>
<gene>
    <name evidence="3" type="ORF">SHKM778_75090</name>
</gene>
<feature type="transmembrane region" description="Helical" evidence="1">
    <location>
        <begin position="454"/>
        <end position="479"/>
    </location>
</feature>
<feature type="transmembrane region" description="Helical" evidence="1">
    <location>
        <begin position="524"/>
        <end position="541"/>
    </location>
</feature>
<dbReference type="AlphaFoldDB" id="A0AAT9HVU0"/>
<feature type="transmembrane region" description="Helical" evidence="1">
    <location>
        <begin position="208"/>
        <end position="229"/>
    </location>
</feature>